<dbReference type="InterPro" id="IPR051223">
    <property type="entry name" value="Polycystin"/>
</dbReference>
<feature type="transmembrane region" description="Helical" evidence="10">
    <location>
        <begin position="49"/>
        <end position="67"/>
    </location>
</feature>
<feature type="domain" description="Polycystin" evidence="12">
    <location>
        <begin position="92"/>
        <end position="262"/>
    </location>
</feature>
<dbReference type="RefSeq" id="XP_003289960.1">
    <property type="nucleotide sequence ID" value="XM_003289912.1"/>
</dbReference>
<evidence type="ECO:0000313" key="13">
    <source>
        <dbReference type="EMBL" id="EGC33535.1"/>
    </source>
</evidence>
<dbReference type="Pfam" id="PF20519">
    <property type="entry name" value="Polycystin_dom"/>
    <property type="match status" value="1"/>
</dbReference>
<dbReference type="EMBL" id="GL871138">
    <property type="protein sequence ID" value="EGC33535.1"/>
    <property type="molecule type" value="Genomic_DNA"/>
</dbReference>
<dbReference type="InParanoid" id="F0ZRB6"/>
<comment type="similarity">
    <text evidence="2">Belongs to the polycystin family.</text>
</comment>
<comment type="subcellular location">
    <subcellularLocation>
        <location evidence="1">Membrane</location>
        <topology evidence="1">Multi-pass membrane protein</topology>
    </subcellularLocation>
</comment>
<feature type="compositionally biased region" description="Low complexity" evidence="9">
    <location>
        <begin position="658"/>
        <end position="699"/>
    </location>
</feature>
<feature type="transmembrane region" description="Helical" evidence="10">
    <location>
        <begin position="275"/>
        <end position="293"/>
    </location>
</feature>
<feature type="transmembrane region" description="Helical" evidence="10">
    <location>
        <begin position="424"/>
        <end position="441"/>
    </location>
</feature>
<keyword evidence="4 10" id="KW-1133">Transmembrane helix</keyword>
<feature type="domain" description="Polycystin cation channel PKD1/PKD2" evidence="11">
    <location>
        <begin position="276"/>
        <end position="486"/>
    </location>
</feature>
<dbReference type="FunFam" id="1.10.287.70:FF:000086">
    <property type="entry name" value="Polycystic kidney disease 2"/>
    <property type="match status" value="1"/>
</dbReference>
<feature type="transmembrane region" description="Helical" evidence="10">
    <location>
        <begin position="356"/>
        <end position="374"/>
    </location>
</feature>
<dbReference type="FunCoup" id="F0ZRB6">
    <property type="interactions" value="1"/>
</dbReference>
<keyword evidence="3 10" id="KW-0812">Transmembrane</keyword>
<evidence type="ECO:0000256" key="8">
    <source>
        <dbReference type="SAM" id="Coils"/>
    </source>
</evidence>
<evidence type="ECO:0000256" key="5">
    <source>
        <dbReference type="ARBA" id="ARBA00023136"/>
    </source>
</evidence>
<dbReference type="Gene3D" id="1.10.287.70">
    <property type="match status" value="1"/>
</dbReference>
<dbReference type="KEGG" id="dpp:DICPUDRAFT_154439"/>
<dbReference type="VEuPathDB" id="AmoebaDB:DICPUDRAFT_154439"/>
<reference evidence="14" key="1">
    <citation type="journal article" date="2011" name="Genome Biol.">
        <title>Comparative genomics of the social amoebae Dictyostelium discoideum and Dictyostelium purpureum.</title>
        <authorList>
            <consortium name="US DOE Joint Genome Institute (JGI-PGF)"/>
            <person name="Sucgang R."/>
            <person name="Kuo A."/>
            <person name="Tian X."/>
            <person name="Salerno W."/>
            <person name="Parikh A."/>
            <person name="Feasley C.L."/>
            <person name="Dalin E."/>
            <person name="Tu H."/>
            <person name="Huang E."/>
            <person name="Barry K."/>
            <person name="Lindquist E."/>
            <person name="Shapiro H."/>
            <person name="Bruce D."/>
            <person name="Schmutz J."/>
            <person name="Salamov A."/>
            <person name="Fey P."/>
            <person name="Gaudet P."/>
            <person name="Anjard C."/>
            <person name="Babu M.M."/>
            <person name="Basu S."/>
            <person name="Bushmanova Y."/>
            <person name="van der Wel H."/>
            <person name="Katoh-Kurasawa M."/>
            <person name="Dinh C."/>
            <person name="Coutinho P.M."/>
            <person name="Saito T."/>
            <person name="Elias M."/>
            <person name="Schaap P."/>
            <person name="Kay R.R."/>
            <person name="Henrissat B."/>
            <person name="Eichinger L."/>
            <person name="Rivero F."/>
            <person name="Putnam N.H."/>
            <person name="West C.M."/>
            <person name="Loomis W.F."/>
            <person name="Chisholm R.L."/>
            <person name="Shaulsky G."/>
            <person name="Strassmann J.E."/>
            <person name="Queller D.C."/>
            <person name="Kuspa A."/>
            <person name="Grigoriev I.V."/>
        </authorList>
    </citation>
    <scope>NUCLEOTIDE SEQUENCE [LARGE SCALE GENOMIC DNA]</scope>
    <source>
        <strain evidence="14">QSDP1</strain>
    </source>
</reference>
<keyword evidence="5 10" id="KW-0472">Membrane</keyword>
<evidence type="ECO:0000256" key="2">
    <source>
        <dbReference type="ARBA" id="ARBA00007200"/>
    </source>
</evidence>
<evidence type="ECO:0000256" key="4">
    <source>
        <dbReference type="ARBA" id="ARBA00022989"/>
    </source>
</evidence>
<evidence type="ECO:0000259" key="12">
    <source>
        <dbReference type="Pfam" id="PF20519"/>
    </source>
</evidence>
<dbReference type="OrthoDB" id="444119at2759"/>
<dbReference type="PANTHER" id="PTHR10877">
    <property type="entry name" value="POLYCYSTIN FAMILY MEMBER"/>
    <property type="match status" value="1"/>
</dbReference>
<evidence type="ECO:0000313" key="14">
    <source>
        <dbReference type="Proteomes" id="UP000001064"/>
    </source>
</evidence>
<dbReference type="Pfam" id="PF08016">
    <property type="entry name" value="PKD_channel"/>
    <property type="match status" value="1"/>
</dbReference>
<feature type="coiled-coil region" evidence="8">
    <location>
        <begin position="617"/>
        <end position="644"/>
    </location>
</feature>
<dbReference type="GO" id="GO:0016020">
    <property type="term" value="C:membrane"/>
    <property type="evidence" value="ECO:0007669"/>
    <property type="project" value="UniProtKB-SubCell"/>
</dbReference>
<keyword evidence="8" id="KW-0175">Coiled coil</keyword>
<dbReference type="Proteomes" id="UP000001064">
    <property type="component" value="Unassembled WGS sequence"/>
</dbReference>
<keyword evidence="14" id="KW-1185">Reference proteome</keyword>
<dbReference type="InterPro" id="IPR046791">
    <property type="entry name" value="Polycystin_dom"/>
</dbReference>
<protein>
    <submittedName>
        <fullName evidence="13">Uncharacterized protein</fullName>
    </submittedName>
</protein>
<proteinExistence type="inferred from homology"/>
<dbReference type="GO" id="GO:0005509">
    <property type="term" value="F:calcium ion binding"/>
    <property type="evidence" value="ECO:0007669"/>
    <property type="project" value="InterPro"/>
</dbReference>
<name>F0ZRB6_DICPU</name>
<feature type="transmembrane region" description="Helical" evidence="10">
    <location>
        <begin position="461"/>
        <end position="481"/>
    </location>
</feature>
<feature type="transmembrane region" description="Helical" evidence="10">
    <location>
        <begin position="395"/>
        <end position="418"/>
    </location>
</feature>
<accession>F0ZRB6</accession>
<keyword evidence="6" id="KW-0325">Glycoprotein</keyword>
<dbReference type="STRING" id="5786.F0ZRB6"/>
<evidence type="ECO:0000256" key="9">
    <source>
        <dbReference type="SAM" id="MobiDB-lite"/>
    </source>
</evidence>
<sequence>MHFSTTIRKKGFSQRLEAVKGLENRSREDKATLLAAVETQRNTRLIKDLIIHIVFFAVFLLIVILQLNPSTVNNINTSLKNSYLFSGDVPYMDIKFSDDFKQYLTTTFCETVLSMSLDNEDAMNKIIGNTIRIRTTRIKPGSCTDNGLNLTCYSNSYDGSTKDRSPYGPNGIYTYTSNTHGSFVFGHNQYVWDRSGYYVDISVKNVTMEIQQLIDNDFIDVQTRAVIISFSTLNLNFQSRTTLTEWPASGEVNPYYSVRTYRVNMYMDAVDRFRGFLETVFFLFLIYYVYFFINEARIDYQLNRLRNYLLSLKNSFDIINLTVGIICGSDNSREVSLTDETIKYPLYLENLGQTALVLYQISAINILLMAFKTFRFLIIHKRLYILWIAISQSKLQLITFTIMFCIIMLGFLFSGWLTFGPDNAAYNGFVTSLGTLLQFIIGNPPDYEAMSSTNRALGPIYYLLFTIFMFFILMNMFIAIISKSYEGISDSFDKKQRSKRYLMTKWEKSIKSFQFLFRKEIYDIYDISLMLIDQRPGLIETPGIEPLTFKGELTALIPTIKDDESSYYADLLMKISRTRHKYLEEIQSSKNTGITFELKLVGSPNVHKKDFATWEKEKSKKKKVDALSNRVEELNAKLDLILQHLNVQLPQPIPPPTQLVNNNNNNNNNNNSNGTIGSNSRSNSNSSNFNGINISGGNP</sequence>
<gene>
    <name evidence="13" type="ORF">DICPUDRAFT_154439</name>
</gene>
<evidence type="ECO:0000256" key="3">
    <source>
        <dbReference type="ARBA" id="ARBA00022692"/>
    </source>
</evidence>
<feature type="region of interest" description="Disordered" evidence="9">
    <location>
        <begin position="652"/>
        <end position="699"/>
    </location>
</feature>
<organism evidence="13 14">
    <name type="scientific">Dictyostelium purpureum</name>
    <name type="common">Slime mold</name>
    <dbReference type="NCBI Taxonomy" id="5786"/>
    <lineage>
        <taxon>Eukaryota</taxon>
        <taxon>Amoebozoa</taxon>
        <taxon>Evosea</taxon>
        <taxon>Eumycetozoa</taxon>
        <taxon>Dictyostelia</taxon>
        <taxon>Dictyosteliales</taxon>
        <taxon>Dictyosteliaceae</taxon>
        <taxon>Dictyostelium</taxon>
    </lineage>
</organism>
<dbReference type="eggNOG" id="KOG3599">
    <property type="taxonomic scope" value="Eukaryota"/>
</dbReference>
<dbReference type="OMA" id="IVMSTWD"/>
<evidence type="ECO:0000256" key="1">
    <source>
        <dbReference type="ARBA" id="ARBA00004141"/>
    </source>
</evidence>
<evidence type="ECO:0000256" key="7">
    <source>
        <dbReference type="PIRSR" id="PIRSR603915-2"/>
    </source>
</evidence>
<dbReference type="PANTHER" id="PTHR10877:SF183">
    <property type="entry name" value="AT14535P-RELATED"/>
    <property type="match status" value="1"/>
</dbReference>
<feature type="disulfide bond" evidence="7">
    <location>
        <begin position="143"/>
        <end position="152"/>
    </location>
</feature>
<dbReference type="PRINTS" id="PR01433">
    <property type="entry name" value="POLYCYSTIN2"/>
</dbReference>
<evidence type="ECO:0000259" key="11">
    <source>
        <dbReference type="Pfam" id="PF08016"/>
    </source>
</evidence>
<dbReference type="AlphaFoldDB" id="F0ZRB6"/>
<dbReference type="InterPro" id="IPR013122">
    <property type="entry name" value="PKD1_2_channel"/>
</dbReference>
<dbReference type="InterPro" id="IPR003915">
    <property type="entry name" value="PKD_2"/>
</dbReference>
<evidence type="ECO:0000256" key="6">
    <source>
        <dbReference type="ARBA" id="ARBA00023180"/>
    </source>
</evidence>
<evidence type="ECO:0000256" key="10">
    <source>
        <dbReference type="SAM" id="Phobius"/>
    </source>
</evidence>
<dbReference type="GeneID" id="10504316"/>